<keyword evidence="6 8" id="KW-1133">Transmembrane helix</keyword>
<reference evidence="9 10" key="1">
    <citation type="submission" date="2019-03" db="EMBL/GenBank/DDBJ databases">
        <title>Genomic Encyclopedia of Type Strains, Phase IV (KMG-IV): sequencing the most valuable type-strain genomes for metagenomic binning, comparative biology and taxonomic classification.</title>
        <authorList>
            <person name="Goeker M."/>
        </authorList>
    </citation>
    <scope>NUCLEOTIDE SEQUENCE [LARGE SCALE GENOMIC DNA]</scope>
    <source>
        <strain evidence="9 10">DSM 24455</strain>
    </source>
</reference>
<organism evidence="9 10">
    <name type="scientific">Fonticella tunisiensis</name>
    <dbReference type="NCBI Taxonomy" id="1096341"/>
    <lineage>
        <taxon>Bacteria</taxon>
        <taxon>Bacillati</taxon>
        <taxon>Bacillota</taxon>
        <taxon>Clostridia</taxon>
        <taxon>Eubacteriales</taxon>
        <taxon>Clostridiaceae</taxon>
        <taxon>Fonticella</taxon>
    </lineage>
</organism>
<feature type="transmembrane region" description="Helical" evidence="8">
    <location>
        <begin position="78"/>
        <end position="96"/>
    </location>
</feature>
<dbReference type="PANTHER" id="PTHR34975">
    <property type="entry name" value="SPORE GERMINATION PROTEIN A2"/>
    <property type="match status" value="1"/>
</dbReference>
<evidence type="ECO:0000256" key="8">
    <source>
        <dbReference type="SAM" id="Phobius"/>
    </source>
</evidence>
<dbReference type="Pfam" id="PF03845">
    <property type="entry name" value="Spore_permease"/>
    <property type="match status" value="1"/>
</dbReference>
<keyword evidence="3" id="KW-0813">Transport</keyword>
<gene>
    <name evidence="9" type="ORF">EDD71_10735</name>
</gene>
<dbReference type="OrthoDB" id="1891864at2"/>
<dbReference type="NCBIfam" id="TIGR00912">
    <property type="entry name" value="2A0309"/>
    <property type="match status" value="1"/>
</dbReference>
<feature type="transmembrane region" description="Helical" evidence="8">
    <location>
        <begin position="144"/>
        <end position="165"/>
    </location>
</feature>
<evidence type="ECO:0000256" key="6">
    <source>
        <dbReference type="ARBA" id="ARBA00022989"/>
    </source>
</evidence>
<feature type="transmembrane region" description="Helical" evidence="8">
    <location>
        <begin position="37"/>
        <end position="58"/>
    </location>
</feature>
<evidence type="ECO:0000256" key="5">
    <source>
        <dbReference type="ARBA" id="ARBA00022692"/>
    </source>
</evidence>
<comment type="caution">
    <text evidence="9">The sequence shown here is derived from an EMBL/GenBank/DDBJ whole genome shotgun (WGS) entry which is preliminary data.</text>
</comment>
<evidence type="ECO:0000256" key="2">
    <source>
        <dbReference type="ARBA" id="ARBA00007998"/>
    </source>
</evidence>
<feature type="transmembrane region" description="Helical" evidence="8">
    <location>
        <begin position="12"/>
        <end position="31"/>
    </location>
</feature>
<evidence type="ECO:0000256" key="4">
    <source>
        <dbReference type="ARBA" id="ARBA00022544"/>
    </source>
</evidence>
<name>A0A4R7KQ75_9CLOT</name>
<evidence type="ECO:0000256" key="3">
    <source>
        <dbReference type="ARBA" id="ARBA00022448"/>
    </source>
</evidence>
<feature type="transmembrane region" description="Helical" evidence="8">
    <location>
        <begin position="305"/>
        <end position="326"/>
    </location>
</feature>
<feature type="transmembrane region" description="Helical" evidence="8">
    <location>
        <begin position="338"/>
        <end position="358"/>
    </location>
</feature>
<feature type="transmembrane region" description="Helical" evidence="8">
    <location>
        <begin position="220"/>
        <end position="245"/>
    </location>
</feature>
<feature type="transmembrane region" description="Helical" evidence="8">
    <location>
        <begin position="185"/>
        <end position="208"/>
    </location>
</feature>
<keyword evidence="10" id="KW-1185">Reference proteome</keyword>
<feature type="transmembrane region" description="Helical" evidence="8">
    <location>
        <begin position="116"/>
        <end position="135"/>
    </location>
</feature>
<keyword evidence="7 8" id="KW-0472">Membrane</keyword>
<accession>A0A4R7KQ75</accession>
<feature type="transmembrane region" description="Helical" evidence="8">
    <location>
        <begin position="271"/>
        <end position="293"/>
    </location>
</feature>
<dbReference type="AlphaFoldDB" id="A0A4R7KQ75"/>
<dbReference type="PANTHER" id="PTHR34975:SF2">
    <property type="entry name" value="SPORE GERMINATION PROTEIN A2"/>
    <property type="match status" value="1"/>
</dbReference>
<evidence type="ECO:0000256" key="1">
    <source>
        <dbReference type="ARBA" id="ARBA00004141"/>
    </source>
</evidence>
<dbReference type="RefSeq" id="WP_133627791.1">
    <property type="nucleotide sequence ID" value="NZ_SOAZ01000007.1"/>
</dbReference>
<protein>
    <submittedName>
        <fullName evidence="9">Spore germination protein KB</fullName>
    </submittedName>
</protein>
<dbReference type="EMBL" id="SOAZ01000007">
    <property type="protein sequence ID" value="TDT61310.1"/>
    <property type="molecule type" value="Genomic_DNA"/>
</dbReference>
<keyword evidence="4" id="KW-0309">Germination</keyword>
<dbReference type="GO" id="GO:0016020">
    <property type="term" value="C:membrane"/>
    <property type="evidence" value="ECO:0007669"/>
    <property type="project" value="UniProtKB-SubCell"/>
</dbReference>
<dbReference type="Proteomes" id="UP000295325">
    <property type="component" value="Unassembled WGS sequence"/>
</dbReference>
<comment type="subcellular location">
    <subcellularLocation>
        <location evidence="1">Membrane</location>
        <topology evidence="1">Multi-pass membrane protein</topology>
    </subcellularLocation>
</comment>
<comment type="similarity">
    <text evidence="2">Belongs to the amino acid-polyamine-organocation (APC) superfamily. Spore germination protein (SGP) (TC 2.A.3.9) family.</text>
</comment>
<proteinExistence type="inferred from homology"/>
<evidence type="ECO:0000313" key="10">
    <source>
        <dbReference type="Proteomes" id="UP000295325"/>
    </source>
</evidence>
<dbReference type="InterPro" id="IPR004761">
    <property type="entry name" value="Spore_GerAB"/>
</dbReference>
<evidence type="ECO:0000313" key="9">
    <source>
        <dbReference type="EMBL" id="TDT61310.1"/>
    </source>
</evidence>
<sequence>MTHKPKITSSQLFSLMVLFELGSAIVIGVGTKAKQDAWLAILLGMVGGSFLFLSYHYIYKNYPELSFSILLQRSLGKIPGKALALLYIFYFMYIAARVLRDFGELLVTTALPETPIAAANLFIMLVVAYGSYLGIEVLGRSGEIFFVVFMFLGFLFPLLAFAAGLPKGENLLPILEQGWKPVLTTAFPVTLTFPFGETVVFMMFFSNLGSPGKVLKVGEAAIMLSGLILSSIIALNISILGPTIIENATFPLLKSLGKVSIGNFIQRLDSIAITLLIVGGFFKIAVFTFAAICGMQDILNIKKRFIIIFVGITVFVASLNIASNVPEHLEIGLKLVPIYLHLPFQIGIPLILCIIIMIRNRFAKK</sequence>
<evidence type="ECO:0000256" key="7">
    <source>
        <dbReference type="ARBA" id="ARBA00023136"/>
    </source>
</evidence>
<dbReference type="GO" id="GO:0009847">
    <property type="term" value="P:spore germination"/>
    <property type="evidence" value="ECO:0007669"/>
    <property type="project" value="InterPro"/>
</dbReference>
<keyword evidence="5 8" id="KW-0812">Transmembrane</keyword>